<evidence type="ECO:0000313" key="7">
    <source>
        <dbReference type="EMBL" id="TNV81770.1"/>
    </source>
</evidence>
<dbReference type="PANTHER" id="PTHR14155">
    <property type="entry name" value="RING FINGER DOMAIN-CONTAINING"/>
    <property type="match status" value="1"/>
</dbReference>
<feature type="compositionally biased region" description="Polar residues" evidence="5">
    <location>
        <begin position="7"/>
        <end position="16"/>
    </location>
</feature>
<dbReference type="OrthoDB" id="289886at2759"/>
<organism evidence="7 8">
    <name type="scientific">Halteria grandinella</name>
    <dbReference type="NCBI Taxonomy" id="5974"/>
    <lineage>
        <taxon>Eukaryota</taxon>
        <taxon>Sar</taxon>
        <taxon>Alveolata</taxon>
        <taxon>Ciliophora</taxon>
        <taxon>Intramacronucleata</taxon>
        <taxon>Spirotrichea</taxon>
        <taxon>Stichotrichia</taxon>
        <taxon>Sporadotrichida</taxon>
        <taxon>Halteriidae</taxon>
        <taxon>Halteria</taxon>
    </lineage>
</organism>
<evidence type="ECO:0000256" key="2">
    <source>
        <dbReference type="ARBA" id="ARBA00022771"/>
    </source>
</evidence>
<dbReference type="Proteomes" id="UP000785679">
    <property type="component" value="Unassembled WGS sequence"/>
</dbReference>
<dbReference type="GO" id="GO:0008270">
    <property type="term" value="F:zinc ion binding"/>
    <property type="evidence" value="ECO:0007669"/>
    <property type="project" value="UniProtKB-KW"/>
</dbReference>
<dbReference type="SUPFAM" id="SSF57850">
    <property type="entry name" value="RING/U-box"/>
    <property type="match status" value="1"/>
</dbReference>
<evidence type="ECO:0000313" key="8">
    <source>
        <dbReference type="Proteomes" id="UP000785679"/>
    </source>
</evidence>
<feature type="compositionally biased region" description="Basic and acidic residues" evidence="5">
    <location>
        <begin position="17"/>
        <end position="29"/>
    </location>
</feature>
<evidence type="ECO:0000256" key="1">
    <source>
        <dbReference type="ARBA" id="ARBA00022723"/>
    </source>
</evidence>
<dbReference type="PANTHER" id="PTHR14155:SF627">
    <property type="entry name" value="OS06G0192800 PROTEIN"/>
    <property type="match status" value="1"/>
</dbReference>
<dbReference type="AlphaFoldDB" id="A0A8J8T4S7"/>
<dbReference type="Gene3D" id="3.30.40.10">
    <property type="entry name" value="Zinc/RING finger domain, C3HC4 (zinc finger)"/>
    <property type="match status" value="1"/>
</dbReference>
<proteinExistence type="predicted"/>
<dbReference type="InterPro" id="IPR013083">
    <property type="entry name" value="Znf_RING/FYVE/PHD"/>
</dbReference>
<dbReference type="Pfam" id="PF13639">
    <property type="entry name" value="zf-RING_2"/>
    <property type="match status" value="1"/>
</dbReference>
<dbReference type="PROSITE" id="PS50089">
    <property type="entry name" value="ZF_RING_2"/>
    <property type="match status" value="1"/>
</dbReference>
<evidence type="ECO:0000256" key="5">
    <source>
        <dbReference type="SAM" id="MobiDB-lite"/>
    </source>
</evidence>
<sequence>MDEVTNSEEASISQVDGKTDQIKHEEKKKGAGEIECVTGLPFFDYQIQTGCRLPPKDMKELLKRQGCECTLCLQQFRSGQEVKIISKCRHVFHRQCIDKWLRVKAQCPIDRLKA</sequence>
<comment type="caution">
    <text evidence="7">The sequence shown here is derived from an EMBL/GenBank/DDBJ whole genome shotgun (WGS) entry which is preliminary data.</text>
</comment>
<evidence type="ECO:0000256" key="4">
    <source>
        <dbReference type="PROSITE-ProRule" id="PRU00175"/>
    </source>
</evidence>
<evidence type="ECO:0000259" key="6">
    <source>
        <dbReference type="PROSITE" id="PS50089"/>
    </source>
</evidence>
<keyword evidence="8" id="KW-1185">Reference proteome</keyword>
<keyword evidence="2 4" id="KW-0863">Zinc-finger</keyword>
<feature type="region of interest" description="Disordered" evidence="5">
    <location>
        <begin position="1"/>
        <end position="29"/>
    </location>
</feature>
<keyword evidence="1" id="KW-0479">Metal-binding</keyword>
<name>A0A8J8T4S7_HALGN</name>
<protein>
    <recommendedName>
        <fullName evidence="6">RING-type domain-containing protein</fullName>
    </recommendedName>
</protein>
<dbReference type="InterPro" id="IPR001841">
    <property type="entry name" value="Znf_RING"/>
</dbReference>
<evidence type="ECO:0000256" key="3">
    <source>
        <dbReference type="ARBA" id="ARBA00022833"/>
    </source>
</evidence>
<dbReference type="InterPro" id="IPR053238">
    <property type="entry name" value="RING-H2_zinc_finger"/>
</dbReference>
<feature type="domain" description="RING-type" evidence="6">
    <location>
        <begin position="69"/>
        <end position="111"/>
    </location>
</feature>
<accession>A0A8J8T4S7</accession>
<gene>
    <name evidence="7" type="ORF">FGO68_gene14164</name>
</gene>
<dbReference type="EMBL" id="RRYP01005757">
    <property type="protein sequence ID" value="TNV81770.1"/>
    <property type="molecule type" value="Genomic_DNA"/>
</dbReference>
<dbReference type="SMART" id="SM00184">
    <property type="entry name" value="RING"/>
    <property type="match status" value="1"/>
</dbReference>
<keyword evidence="3" id="KW-0862">Zinc</keyword>
<reference evidence="7" key="1">
    <citation type="submission" date="2019-06" db="EMBL/GenBank/DDBJ databases">
        <authorList>
            <person name="Zheng W."/>
        </authorList>
    </citation>
    <scope>NUCLEOTIDE SEQUENCE</scope>
    <source>
        <strain evidence="7">QDHG01</strain>
    </source>
</reference>